<organism evidence="1 2">
    <name type="scientific">Reichenbachiella agarivorans</name>
    <dbReference type="NCBI Taxonomy" id="2979464"/>
    <lineage>
        <taxon>Bacteria</taxon>
        <taxon>Pseudomonadati</taxon>
        <taxon>Bacteroidota</taxon>
        <taxon>Cytophagia</taxon>
        <taxon>Cytophagales</taxon>
        <taxon>Reichenbachiellaceae</taxon>
        <taxon>Reichenbachiella</taxon>
    </lineage>
</organism>
<proteinExistence type="predicted"/>
<dbReference type="RefSeq" id="WP_262309689.1">
    <property type="nucleotide sequence ID" value="NZ_CP106679.1"/>
</dbReference>
<sequence length="113" mass="12577">MRMVGQATDEVVRTNLGIASVYKSGSVIELGVSKFSLDNMLLRQEELAQSDFHSRIEVIDLTDKVLIANTNISSENVSMGISALNQGIFMQKWYKCDAFVAFFDLLHRNNSGS</sequence>
<accession>A0ABY6CP06</accession>
<evidence type="ECO:0000313" key="1">
    <source>
        <dbReference type="EMBL" id="UXP32253.1"/>
    </source>
</evidence>
<dbReference type="Proteomes" id="UP001065174">
    <property type="component" value="Chromosome"/>
</dbReference>
<protein>
    <submittedName>
        <fullName evidence="1">Uncharacterized protein</fullName>
    </submittedName>
</protein>
<name>A0ABY6CP06_9BACT</name>
<reference evidence="1" key="1">
    <citation type="submission" date="2022-09" db="EMBL/GenBank/DDBJ databases">
        <title>Comparative genomics and taxonomic characterization of three novel marine species of genus Reichenbachiella exhibiting antioxidant and polysaccharide degradation activities.</title>
        <authorList>
            <person name="Muhammad N."/>
            <person name="Lee Y.-J."/>
            <person name="Ko J."/>
            <person name="Kim S.-G."/>
        </authorList>
    </citation>
    <scope>NUCLEOTIDE SEQUENCE</scope>
    <source>
        <strain evidence="1">BKB1-1</strain>
    </source>
</reference>
<dbReference type="EMBL" id="CP106679">
    <property type="protein sequence ID" value="UXP32253.1"/>
    <property type="molecule type" value="Genomic_DNA"/>
</dbReference>
<keyword evidence="2" id="KW-1185">Reference proteome</keyword>
<evidence type="ECO:0000313" key="2">
    <source>
        <dbReference type="Proteomes" id="UP001065174"/>
    </source>
</evidence>
<gene>
    <name evidence="1" type="ORF">N6H18_18095</name>
</gene>